<protein>
    <submittedName>
        <fullName evidence="2">Membrane fusogenic activity</fullName>
    </submittedName>
</protein>
<dbReference type="EMBL" id="FWFR01000003">
    <property type="protein sequence ID" value="SLN74507.1"/>
    <property type="molecule type" value="Genomic_DNA"/>
</dbReference>
<proteinExistence type="predicted"/>
<feature type="compositionally biased region" description="Low complexity" evidence="1">
    <location>
        <begin position="91"/>
        <end position="108"/>
    </location>
</feature>
<dbReference type="AlphaFoldDB" id="A0A1Y5TZK9"/>
<dbReference type="Proteomes" id="UP000193200">
    <property type="component" value="Unassembled WGS sequence"/>
</dbReference>
<feature type="region of interest" description="Disordered" evidence="1">
    <location>
        <begin position="82"/>
        <end position="108"/>
    </location>
</feature>
<dbReference type="InParanoid" id="A0A1Y5TZK9"/>
<evidence type="ECO:0000256" key="1">
    <source>
        <dbReference type="SAM" id="MobiDB-lite"/>
    </source>
</evidence>
<name>A0A1Y5TZK9_9PROT</name>
<gene>
    <name evidence="2" type="ORF">OCH7691_03765</name>
</gene>
<organism evidence="2 3">
    <name type="scientific">Oceanibacterium hippocampi</name>
    <dbReference type="NCBI Taxonomy" id="745714"/>
    <lineage>
        <taxon>Bacteria</taxon>
        <taxon>Pseudomonadati</taxon>
        <taxon>Pseudomonadota</taxon>
        <taxon>Alphaproteobacteria</taxon>
        <taxon>Sneathiellales</taxon>
        <taxon>Sneathiellaceae</taxon>
        <taxon>Oceanibacterium</taxon>
    </lineage>
</organism>
<reference evidence="2 3" key="1">
    <citation type="submission" date="2017-03" db="EMBL/GenBank/DDBJ databases">
        <authorList>
            <person name="Afonso C.L."/>
            <person name="Miller P.J."/>
            <person name="Scott M.A."/>
            <person name="Spackman E."/>
            <person name="Goraichik I."/>
            <person name="Dimitrov K.M."/>
            <person name="Suarez D.L."/>
            <person name="Swayne D.E."/>
        </authorList>
    </citation>
    <scope>NUCLEOTIDE SEQUENCE [LARGE SCALE GENOMIC DNA]</scope>
    <source>
        <strain evidence="2 3">CECT 7691</strain>
    </source>
</reference>
<keyword evidence="3" id="KW-1185">Reference proteome</keyword>
<accession>A0A1Y5TZK9</accession>
<dbReference type="Pfam" id="PF04380">
    <property type="entry name" value="BMFP"/>
    <property type="match status" value="1"/>
</dbReference>
<sequence>MQTDNRFFDDLARVAGGALGSFQAARQEIEGMFRQQLQRILNDMDLVPREEFEVVKEMAQAARLENEQLARRLEALEAAAAATPKARKAATAKGKASGGAAAKAPDKP</sequence>
<dbReference type="InterPro" id="IPR007475">
    <property type="entry name" value="UbiK"/>
</dbReference>
<evidence type="ECO:0000313" key="2">
    <source>
        <dbReference type="EMBL" id="SLN74507.1"/>
    </source>
</evidence>
<evidence type="ECO:0000313" key="3">
    <source>
        <dbReference type="Proteomes" id="UP000193200"/>
    </source>
</evidence>
<dbReference type="OrthoDB" id="7392124at2"/>
<dbReference type="RefSeq" id="WP_085885072.1">
    <property type="nucleotide sequence ID" value="NZ_FWFR01000003.1"/>
</dbReference>